<comment type="caution">
    <text evidence="10">The sequence shown here is derived from an EMBL/GenBank/DDBJ whole genome shotgun (WGS) entry which is preliminary data.</text>
</comment>
<dbReference type="Gene3D" id="1.10.760.10">
    <property type="entry name" value="Cytochrome c-like domain"/>
    <property type="match status" value="2"/>
</dbReference>
<keyword evidence="2 7" id="KW-0349">Heme</keyword>
<evidence type="ECO:0000256" key="6">
    <source>
        <dbReference type="ARBA" id="ARBA00023004"/>
    </source>
</evidence>
<evidence type="ECO:0000313" key="11">
    <source>
        <dbReference type="Proteomes" id="UP000731907"/>
    </source>
</evidence>
<reference evidence="10 11" key="1">
    <citation type="submission" date="2021-06" db="EMBL/GenBank/DDBJ databases">
        <title>Rhodobacteraceae bacterium strain HSP-20.</title>
        <authorList>
            <person name="Chen W.-M."/>
        </authorList>
    </citation>
    <scope>NUCLEOTIDE SEQUENCE [LARGE SCALE GENOMIC DNA]</scope>
    <source>
        <strain evidence="10 11">HSP-20</strain>
    </source>
</reference>
<evidence type="ECO:0000256" key="5">
    <source>
        <dbReference type="ARBA" id="ARBA00023002"/>
    </source>
</evidence>
<protein>
    <recommendedName>
        <fullName evidence="9">Cytochrome c domain-containing protein</fullName>
    </recommendedName>
</protein>
<gene>
    <name evidence="10" type="ORF">GU927_018995</name>
</gene>
<dbReference type="SUPFAM" id="SSF46626">
    <property type="entry name" value="Cytochrome c"/>
    <property type="match status" value="2"/>
</dbReference>
<evidence type="ECO:0000313" key="10">
    <source>
        <dbReference type="EMBL" id="MBU9699933.1"/>
    </source>
</evidence>
<evidence type="ECO:0000259" key="9">
    <source>
        <dbReference type="PROSITE" id="PS51007"/>
    </source>
</evidence>
<dbReference type="InterPro" id="IPR036909">
    <property type="entry name" value="Cyt_c-like_dom_sf"/>
</dbReference>
<dbReference type="InterPro" id="IPR051395">
    <property type="entry name" value="Cytochrome_c_Peroxidase/MauG"/>
</dbReference>
<proteinExistence type="predicted"/>
<dbReference type="InterPro" id="IPR009056">
    <property type="entry name" value="Cyt_c-like_dom"/>
</dbReference>
<dbReference type="Pfam" id="PF03150">
    <property type="entry name" value="CCP_MauG"/>
    <property type="match status" value="1"/>
</dbReference>
<evidence type="ECO:0000256" key="8">
    <source>
        <dbReference type="SAM" id="SignalP"/>
    </source>
</evidence>
<feature type="signal peptide" evidence="8">
    <location>
        <begin position="1"/>
        <end position="17"/>
    </location>
</feature>
<dbReference type="RefSeq" id="WP_161763990.1">
    <property type="nucleotide sequence ID" value="NZ_JAAATX020000016.1"/>
</dbReference>
<dbReference type="Proteomes" id="UP000731907">
    <property type="component" value="Unassembled WGS sequence"/>
</dbReference>
<sequence>MRAALLSLALLPAVAHADPLADLGRALFNDTALSVNGTQSCASCHRPDNGFAYDGAFAEGAVAGHAGIRKPPSLAYQALSPVLHHLVDGEDLLFIGGTMHDGRATGAATGDPAAEQALLPMTNPDEMALPHAACAAARACASQGAAMEALEPGVCALPLDAAATCDNPAPDDPPEAALSLITRALAAYETSPDVMRYSSRFDAWLAGQGGLSADELSGLALFRDKAQCAACHVLTAGPGGRGPVLTDFTYDNLGVPPNPDNPAYRLYGPAWVDRGLAATLATDPLYAPHAAAVEGAVKVPTLRNLWTGKPRAYMHNGWFTTLEGVVRFYNTRDLWPRCTTEKTESQALAARCWPAPEIASTMNRDELGNLKLTEAEEAQLVAFLKTLTDE</sequence>
<keyword evidence="6 7" id="KW-0408">Iron</keyword>
<dbReference type="PANTHER" id="PTHR30600:SF10">
    <property type="entry name" value="BLL6722 PROTEIN"/>
    <property type="match status" value="1"/>
</dbReference>
<dbReference type="PANTHER" id="PTHR30600">
    <property type="entry name" value="CYTOCHROME C PEROXIDASE-RELATED"/>
    <property type="match status" value="1"/>
</dbReference>
<dbReference type="PROSITE" id="PS51007">
    <property type="entry name" value="CYTC"/>
    <property type="match status" value="1"/>
</dbReference>
<evidence type="ECO:0000256" key="7">
    <source>
        <dbReference type="PROSITE-ProRule" id="PRU00433"/>
    </source>
</evidence>
<evidence type="ECO:0000256" key="2">
    <source>
        <dbReference type="ARBA" id="ARBA00022617"/>
    </source>
</evidence>
<evidence type="ECO:0000256" key="4">
    <source>
        <dbReference type="ARBA" id="ARBA00022729"/>
    </source>
</evidence>
<accession>A0ABS6J8M3</accession>
<feature type="domain" description="Cytochrome c" evidence="9">
    <location>
        <begin position="213"/>
        <end position="388"/>
    </location>
</feature>
<evidence type="ECO:0000256" key="3">
    <source>
        <dbReference type="ARBA" id="ARBA00022723"/>
    </source>
</evidence>
<feature type="chain" id="PRO_5046622331" description="Cytochrome c domain-containing protein" evidence="8">
    <location>
        <begin position="18"/>
        <end position="390"/>
    </location>
</feature>
<dbReference type="EMBL" id="JAAATX020000016">
    <property type="protein sequence ID" value="MBU9699933.1"/>
    <property type="molecule type" value="Genomic_DNA"/>
</dbReference>
<name>A0ABS6J8M3_9RHOB</name>
<keyword evidence="5" id="KW-0560">Oxidoreductase</keyword>
<keyword evidence="11" id="KW-1185">Reference proteome</keyword>
<evidence type="ECO:0000256" key="1">
    <source>
        <dbReference type="ARBA" id="ARBA00004196"/>
    </source>
</evidence>
<keyword evidence="3 7" id="KW-0479">Metal-binding</keyword>
<dbReference type="InterPro" id="IPR004852">
    <property type="entry name" value="Di-haem_cyt_c_peroxidsae"/>
</dbReference>
<organism evidence="10 11">
    <name type="scientific">Paragemmobacter amnigenus</name>
    <dbReference type="NCBI Taxonomy" id="2852097"/>
    <lineage>
        <taxon>Bacteria</taxon>
        <taxon>Pseudomonadati</taxon>
        <taxon>Pseudomonadota</taxon>
        <taxon>Alphaproteobacteria</taxon>
        <taxon>Rhodobacterales</taxon>
        <taxon>Paracoccaceae</taxon>
        <taxon>Paragemmobacter</taxon>
    </lineage>
</organism>
<comment type="subcellular location">
    <subcellularLocation>
        <location evidence="1">Cell envelope</location>
    </subcellularLocation>
</comment>
<keyword evidence="4 8" id="KW-0732">Signal</keyword>